<organism evidence="2 3">
    <name type="scientific">Methylotenera mobilis (strain JLW8 / ATCC BAA-1282 / DSM 17540)</name>
    <dbReference type="NCBI Taxonomy" id="583345"/>
    <lineage>
        <taxon>Bacteria</taxon>
        <taxon>Pseudomonadati</taxon>
        <taxon>Pseudomonadota</taxon>
        <taxon>Betaproteobacteria</taxon>
        <taxon>Nitrosomonadales</taxon>
        <taxon>Methylophilaceae</taxon>
        <taxon>Methylotenera</taxon>
    </lineage>
</organism>
<evidence type="ECO:0000313" key="2">
    <source>
        <dbReference type="EMBL" id="ACT47458.1"/>
    </source>
</evidence>
<dbReference type="eggNOG" id="COG1999">
    <property type="taxonomic scope" value="Bacteria"/>
</dbReference>
<dbReference type="OrthoDB" id="9180342at2"/>
<sequence>MINTAIESSEYLNQQRRGRLILICMLIFFIIPIIAVIAMYKLDWRPKGESVGELVTPPKTLSIAPALTHNNDTKVSANLLKDKWSMIYVAAECDMQCKNKLHQMRQLHVSLYKEIPRMQRVLVTTSQDVADIANNYPELIIINQPTDDVMAFSQQFNIGNESAINTHRIYLSDPLGQLIMSYQSSTSPALVRKDITRLMKYSWTG</sequence>
<gene>
    <name evidence="2" type="ordered locus">Mmol_0548</name>
</gene>
<accession>C6WU59</accession>
<evidence type="ECO:0000313" key="3">
    <source>
        <dbReference type="Proteomes" id="UP000002742"/>
    </source>
</evidence>
<keyword evidence="1" id="KW-0812">Transmembrane</keyword>
<dbReference type="RefSeq" id="WP_015831495.1">
    <property type="nucleotide sequence ID" value="NC_012968.1"/>
</dbReference>
<keyword evidence="1" id="KW-1133">Transmembrane helix</keyword>
<keyword evidence="3" id="KW-1185">Reference proteome</keyword>
<evidence type="ECO:0000256" key="1">
    <source>
        <dbReference type="SAM" id="Phobius"/>
    </source>
</evidence>
<dbReference type="Proteomes" id="UP000002742">
    <property type="component" value="Chromosome"/>
</dbReference>
<proteinExistence type="predicted"/>
<dbReference type="EMBL" id="CP001672">
    <property type="protein sequence ID" value="ACT47458.1"/>
    <property type="molecule type" value="Genomic_DNA"/>
</dbReference>
<reference evidence="2 3" key="2">
    <citation type="journal article" date="2011" name="J. Bacteriol.">
        <title>Genomes of three methylotrophs from a single niche uncover genetic and metabolic divergence of Methylophilaceae.</title>
        <authorList>
            <person name="Lapidus A."/>
            <person name="Clum A."/>
            <person name="Labutti K."/>
            <person name="Kaluzhnaya M.G."/>
            <person name="Lim S."/>
            <person name="Beck D.A."/>
            <person name="Glavina Del Rio T."/>
            <person name="Nolan M."/>
            <person name="Mavromatis K."/>
            <person name="Huntemann M."/>
            <person name="Lucas S."/>
            <person name="Lidstrom M.E."/>
            <person name="Ivanova N."/>
            <person name="Chistoserdova L."/>
        </authorList>
    </citation>
    <scope>NUCLEOTIDE SEQUENCE [LARGE SCALE GENOMIC DNA]</scope>
    <source>
        <strain evidence="3">JLW8 / ATCC BAA-1282 / DSM 17540</strain>
    </source>
</reference>
<dbReference type="STRING" id="583345.Mmol_0548"/>
<dbReference type="SUPFAM" id="SSF52833">
    <property type="entry name" value="Thioredoxin-like"/>
    <property type="match status" value="1"/>
</dbReference>
<dbReference type="HOGENOM" id="CLU_109681_0_0_4"/>
<feature type="transmembrane region" description="Helical" evidence="1">
    <location>
        <begin position="20"/>
        <end position="40"/>
    </location>
</feature>
<keyword evidence="1" id="KW-0472">Membrane</keyword>
<dbReference type="KEGG" id="mmb:Mmol_0548"/>
<dbReference type="AlphaFoldDB" id="C6WU59"/>
<name>C6WU59_METML</name>
<dbReference type="Gene3D" id="3.40.30.10">
    <property type="entry name" value="Glutaredoxin"/>
    <property type="match status" value="1"/>
</dbReference>
<protein>
    <recommendedName>
        <fullName evidence="4">Transmembrane protein</fullName>
    </recommendedName>
</protein>
<reference evidence="3" key="1">
    <citation type="submission" date="2009-07" db="EMBL/GenBank/DDBJ databases">
        <title>Complete sequence of Methylotenera mobilis JLW8.</title>
        <authorList>
            <consortium name="US DOE Joint Genome Institute"/>
            <person name="Lucas S."/>
            <person name="Copeland A."/>
            <person name="Lapidus A."/>
            <person name="Glavina del Rio T."/>
            <person name="Tice H."/>
            <person name="Bruce D."/>
            <person name="Goodwin L."/>
            <person name="Pitluck S."/>
            <person name="LaButti K.M."/>
            <person name="Clum A."/>
            <person name="Larimer F."/>
            <person name="Land M."/>
            <person name="Hauser L."/>
            <person name="Kyrpides N."/>
            <person name="Mikhailova N."/>
            <person name="Kayluzhnaya M."/>
            <person name="Chistoserdova L."/>
        </authorList>
    </citation>
    <scope>NUCLEOTIDE SEQUENCE [LARGE SCALE GENOMIC DNA]</scope>
    <source>
        <strain evidence="3">JLW8 / ATCC BAA-1282 / DSM 17540</strain>
    </source>
</reference>
<evidence type="ECO:0008006" key="4">
    <source>
        <dbReference type="Google" id="ProtNLM"/>
    </source>
</evidence>
<dbReference type="InterPro" id="IPR036249">
    <property type="entry name" value="Thioredoxin-like_sf"/>
</dbReference>